<evidence type="ECO:0000313" key="9">
    <source>
        <dbReference type="Proteomes" id="UP001200470"/>
    </source>
</evidence>
<evidence type="ECO:0000313" key="8">
    <source>
        <dbReference type="EMBL" id="MCF2563607.1"/>
    </source>
</evidence>
<proteinExistence type="inferred from homology"/>
<evidence type="ECO:0000256" key="4">
    <source>
        <dbReference type="ARBA" id="ARBA00023235"/>
    </source>
</evidence>
<feature type="domain" description="PPIase FKBP-type" evidence="7">
    <location>
        <begin position="48"/>
        <end position="132"/>
    </location>
</feature>
<protein>
    <recommendedName>
        <fullName evidence="6">Peptidyl-prolyl cis-trans isomerase</fullName>
        <ecNumber evidence="6">5.2.1.8</ecNumber>
    </recommendedName>
</protein>
<comment type="similarity">
    <text evidence="2 6">Belongs to the FKBP-type PPIase family.</text>
</comment>
<reference evidence="8 9" key="1">
    <citation type="submission" date="2020-12" db="EMBL/GenBank/DDBJ databases">
        <title>Whole genome sequences of gut porcine anaerobes.</title>
        <authorList>
            <person name="Kubasova T."/>
            <person name="Jahodarova E."/>
            <person name="Rychlik I."/>
        </authorList>
    </citation>
    <scope>NUCLEOTIDE SEQUENCE [LARGE SCALE GENOMIC DNA]</scope>
    <source>
        <strain evidence="8 9">An925</strain>
    </source>
</reference>
<dbReference type="InterPro" id="IPR001179">
    <property type="entry name" value="PPIase_FKBP_dom"/>
</dbReference>
<sequence>MNKREYAQTNKDWLTAKAQEEGVKALPKGIYYKVLAEGKDDGKHPTPRSIVTAHYTGRTIDGKQFDSSRGGTPLAIRLCDLIEGWIIAMQQMCVGDKWEVYIPAEMGYGKFSQPGIPGGSTLIFEIELLGIA</sequence>
<comment type="caution">
    <text evidence="8">The sequence shown here is derived from an EMBL/GenBank/DDBJ whole genome shotgun (WGS) entry which is preliminary data.</text>
</comment>
<dbReference type="PANTHER" id="PTHR43811">
    <property type="entry name" value="FKBP-TYPE PEPTIDYL-PROLYL CIS-TRANS ISOMERASE FKPA"/>
    <property type="match status" value="1"/>
</dbReference>
<dbReference type="RefSeq" id="WP_301637944.1">
    <property type="nucleotide sequence ID" value="NZ_JADYTN010000010.1"/>
</dbReference>
<dbReference type="Gene3D" id="3.10.50.40">
    <property type="match status" value="1"/>
</dbReference>
<keyword evidence="9" id="KW-1185">Reference proteome</keyword>
<organism evidence="8 9">
    <name type="scientific">Xylanibacter brevis</name>
    <dbReference type="NCBI Taxonomy" id="83231"/>
    <lineage>
        <taxon>Bacteria</taxon>
        <taxon>Pseudomonadati</taxon>
        <taxon>Bacteroidota</taxon>
        <taxon>Bacteroidia</taxon>
        <taxon>Bacteroidales</taxon>
        <taxon>Prevotellaceae</taxon>
        <taxon>Xylanibacter</taxon>
    </lineage>
</organism>
<accession>A0ABS9CFR7</accession>
<dbReference type="EC" id="5.2.1.8" evidence="6"/>
<name>A0ABS9CFR7_9BACT</name>
<gene>
    <name evidence="8" type="ORF">I6E12_05725</name>
</gene>
<dbReference type="SUPFAM" id="SSF54534">
    <property type="entry name" value="FKBP-like"/>
    <property type="match status" value="1"/>
</dbReference>
<evidence type="ECO:0000256" key="1">
    <source>
        <dbReference type="ARBA" id="ARBA00000971"/>
    </source>
</evidence>
<dbReference type="InterPro" id="IPR046357">
    <property type="entry name" value="PPIase_dom_sf"/>
</dbReference>
<comment type="catalytic activity">
    <reaction evidence="1 5 6">
        <text>[protein]-peptidylproline (omega=180) = [protein]-peptidylproline (omega=0)</text>
        <dbReference type="Rhea" id="RHEA:16237"/>
        <dbReference type="Rhea" id="RHEA-COMP:10747"/>
        <dbReference type="Rhea" id="RHEA-COMP:10748"/>
        <dbReference type="ChEBI" id="CHEBI:83833"/>
        <dbReference type="ChEBI" id="CHEBI:83834"/>
        <dbReference type="EC" id="5.2.1.8"/>
    </reaction>
</comment>
<evidence type="ECO:0000256" key="5">
    <source>
        <dbReference type="PROSITE-ProRule" id="PRU00277"/>
    </source>
</evidence>
<evidence type="ECO:0000256" key="6">
    <source>
        <dbReference type="RuleBase" id="RU003915"/>
    </source>
</evidence>
<dbReference type="Proteomes" id="UP001200470">
    <property type="component" value="Unassembled WGS sequence"/>
</dbReference>
<evidence type="ECO:0000259" key="7">
    <source>
        <dbReference type="PROSITE" id="PS50059"/>
    </source>
</evidence>
<dbReference type="PROSITE" id="PS50059">
    <property type="entry name" value="FKBP_PPIASE"/>
    <property type="match status" value="1"/>
</dbReference>
<dbReference type="Pfam" id="PF00254">
    <property type="entry name" value="FKBP_C"/>
    <property type="match status" value="1"/>
</dbReference>
<dbReference type="PANTHER" id="PTHR43811:SF23">
    <property type="entry name" value="FKBP-TYPE 22 KDA PEPTIDYL-PROLYL CIS-TRANS ISOMERASE"/>
    <property type="match status" value="1"/>
</dbReference>
<evidence type="ECO:0000256" key="2">
    <source>
        <dbReference type="ARBA" id="ARBA00006577"/>
    </source>
</evidence>
<keyword evidence="3 5" id="KW-0697">Rotamase</keyword>
<dbReference type="EMBL" id="JADYTN010000010">
    <property type="protein sequence ID" value="MCF2563607.1"/>
    <property type="molecule type" value="Genomic_DNA"/>
</dbReference>
<evidence type="ECO:0000256" key="3">
    <source>
        <dbReference type="ARBA" id="ARBA00023110"/>
    </source>
</evidence>
<dbReference type="GO" id="GO:0016853">
    <property type="term" value="F:isomerase activity"/>
    <property type="evidence" value="ECO:0007669"/>
    <property type="project" value="UniProtKB-KW"/>
</dbReference>
<keyword evidence="4 5" id="KW-0413">Isomerase</keyword>